<sequence length="563" mass="63771">MGKQRIKNYVNASLSDVIPIFNCDYARADNDKVSLYKDQESLSDPPSGLNFISNPAGFDSNNSKFKLEISPLTLFEKSLKDVCQTTNTISDEFTEAEQVQCRDVYTLPSTSYVEPDILYLLISVQNKHSAVEMLLYISLAVLLRAWLFAAPEFVSWLSSLPEVSTPLSSWHRVVEGISVLKQGGSIHEGDSYHGSTLLLIFMSRLQEYSPLLLYLMFATCDIVTSLALLRFAEKFIRNELIDIYKPDNDISSQSKSIKLNESGMKDIPLLISLLYLFNPFTIATCVSKCTLIFSNMFLALFLNASLSGSVFSTTLFLALATYESLYPIVLLFAAALCYYKYQKTSWTIYTCMLLTTLCFLMWLSLLFVIAYLHDESPESIVSHYSFILRVPDQTPNVGVFWYFFTEVFDHFQSFFLCVFQLNVIVFSIPMSIKLRSHPVCLSFILIGIVAALKSYPSLGDAGLWLSILPLWSHTFKYLRMAIVTSIMLITTAIVCPVMWNLWIGARSANANFFFASSLAYTTAQVLILTDVLLAYLKWHYHLREGVCPKLETSNEKAMIRLLN</sequence>
<comment type="caution">
    <text evidence="10">The sequence shown here is derived from an EMBL/GenBank/DDBJ whole genome shotgun (WGS) entry which is preliminary data.</text>
</comment>
<protein>
    <recommendedName>
        <fullName evidence="12">Phosphatidylinositol glycan anchor biosynthesis class U protein</fullName>
    </recommendedName>
</protein>
<evidence type="ECO:0000313" key="11">
    <source>
        <dbReference type="Proteomes" id="UP001642483"/>
    </source>
</evidence>
<evidence type="ECO:0000256" key="8">
    <source>
        <dbReference type="ARBA" id="ARBA00023136"/>
    </source>
</evidence>
<keyword evidence="11" id="KW-1185">Reference proteome</keyword>
<evidence type="ECO:0008006" key="12">
    <source>
        <dbReference type="Google" id="ProtNLM"/>
    </source>
</evidence>
<keyword evidence="5 9" id="KW-0812">Transmembrane</keyword>
<evidence type="ECO:0000256" key="3">
    <source>
        <dbReference type="ARBA" id="ARBA00010026"/>
    </source>
</evidence>
<feature type="transmembrane region" description="Helical" evidence="9">
    <location>
        <begin position="133"/>
        <end position="150"/>
    </location>
</feature>
<accession>A0ABP0GWI4</accession>
<evidence type="ECO:0000256" key="4">
    <source>
        <dbReference type="ARBA" id="ARBA00022502"/>
    </source>
</evidence>
<evidence type="ECO:0000256" key="9">
    <source>
        <dbReference type="SAM" id="Phobius"/>
    </source>
</evidence>
<dbReference type="PANTHER" id="PTHR13121:SF0">
    <property type="entry name" value="PHOSPHATIDYLINOSITOL GLYCAN ANCHOR BIOSYNTHESIS CLASS U PROTEIN"/>
    <property type="match status" value="1"/>
</dbReference>
<dbReference type="Proteomes" id="UP001642483">
    <property type="component" value="Unassembled WGS sequence"/>
</dbReference>
<feature type="transmembrane region" description="Helical" evidence="9">
    <location>
        <begin position="511"/>
        <end position="536"/>
    </location>
</feature>
<keyword evidence="7 9" id="KW-1133">Transmembrane helix</keyword>
<feature type="transmembrane region" description="Helical" evidence="9">
    <location>
        <begin position="411"/>
        <end position="432"/>
    </location>
</feature>
<evidence type="ECO:0000256" key="5">
    <source>
        <dbReference type="ARBA" id="ARBA00022692"/>
    </source>
</evidence>
<keyword evidence="8 9" id="KW-0472">Membrane</keyword>
<feature type="transmembrane region" description="Helical" evidence="9">
    <location>
        <begin position="324"/>
        <end position="341"/>
    </location>
</feature>
<feature type="transmembrane region" description="Helical" evidence="9">
    <location>
        <begin position="211"/>
        <end position="229"/>
    </location>
</feature>
<comment type="similarity">
    <text evidence="3">Belongs to the PIGU family.</text>
</comment>
<evidence type="ECO:0000256" key="2">
    <source>
        <dbReference type="ARBA" id="ARBA00004687"/>
    </source>
</evidence>
<dbReference type="Pfam" id="PF06728">
    <property type="entry name" value="PIG-U"/>
    <property type="match status" value="1"/>
</dbReference>
<keyword evidence="6" id="KW-0256">Endoplasmic reticulum</keyword>
<evidence type="ECO:0000256" key="6">
    <source>
        <dbReference type="ARBA" id="ARBA00022824"/>
    </source>
</evidence>
<dbReference type="InterPro" id="IPR009600">
    <property type="entry name" value="PIG-U"/>
</dbReference>
<gene>
    <name evidence="10" type="ORF">CVLEPA_LOCUS29111</name>
</gene>
<evidence type="ECO:0000313" key="10">
    <source>
        <dbReference type="EMBL" id="CAK8695905.1"/>
    </source>
</evidence>
<feature type="transmembrane region" description="Helical" evidence="9">
    <location>
        <begin position="478"/>
        <end position="499"/>
    </location>
</feature>
<reference evidence="10 11" key="1">
    <citation type="submission" date="2024-02" db="EMBL/GenBank/DDBJ databases">
        <authorList>
            <person name="Daric V."/>
            <person name="Darras S."/>
        </authorList>
    </citation>
    <scope>NUCLEOTIDE SEQUENCE [LARGE SCALE GENOMIC DNA]</scope>
</reference>
<dbReference type="EMBL" id="CAWYQH010000152">
    <property type="protein sequence ID" value="CAK8695905.1"/>
    <property type="molecule type" value="Genomic_DNA"/>
</dbReference>
<name>A0ABP0GWI4_CLALP</name>
<dbReference type="PANTHER" id="PTHR13121">
    <property type="entry name" value="GPI TRANSAMIDASE COMPONENT PIG-U"/>
    <property type="match status" value="1"/>
</dbReference>
<comment type="subcellular location">
    <subcellularLocation>
        <location evidence="1">Endoplasmic reticulum membrane</location>
        <topology evidence="1">Multi-pass membrane protein</topology>
    </subcellularLocation>
</comment>
<feature type="transmembrane region" description="Helical" evidence="9">
    <location>
        <begin position="439"/>
        <end position="458"/>
    </location>
</feature>
<evidence type="ECO:0000256" key="1">
    <source>
        <dbReference type="ARBA" id="ARBA00004477"/>
    </source>
</evidence>
<keyword evidence="4" id="KW-0337">GPI-anchor biosynthesis</keyword>
<comment type="pathway">
    <text evidence="2">Glycolipid biosynthesis; glycosylphosphatidylinositol-anchor biosynthesis.</text>
</comment>
<evidence type="ECO:0000256" key="7">
    <source>
        <dbReference type="ARBA" id="ARBA00022989"/>
    </source>
</evidence>
<proteinExistence type="inferred from homology"/>
<feature type="transmembrane region" description="Helical" evidence="9">
    <location>
        <begin position="348"/>
        <end position="372"/>
    </location>
</feature>
<organism evidence="10 11">
    <name type="scientific">Clavelina lepadiformis</name>
    <name type="common">Light-bulb sea squirt</name>
    <name type="synonym">Ascidia lepadiformis</name>
    <dbReference type="NCBI Taxonomy" id="159417"/>
    <lineage>
        <taxon>Eukaryota</taxon>
        <taxon>Metazoa</taxon>
        <taxon>Chordata</taxon>
        <taxon>Tunicata</taxon>
        <taxon>Ascidiacea</taxon>
        <taxon>Aplousobranchia</taxon>
        <taxon>Clavelinidae</taxon>
        <taxon>Clavelina</taxon>
    </lineage>
</organism>